<dbReference type="HOGENOM" id="CLU_021802_8_0_7"/>
<dbReference type="CDD" id="cd00640">
    <property type="entry name" value="Trp-synth-beta_II"/>
    <property type="match status" value="1"/>
</dbReference>
<dbReference type="NCBIfam" id="TIGR01747">
    <property type="entry name" value="diampropi_NH3ly"/>
    <property type="match status" value="1"/>
</dbReference>
<dbReference type="InterPro" id="IPR010081">
    <property type="entry name" value="DiNH2opropionate_NH3_lyase"/>
</dbReference>
<sequence length="412" mass="45227">MPIDYVFNKNRKRPGQGVSLDLLNSFEAERARAYHQGFEEYQPSGLVQLPQLADYLRLGKLFVKDESSRFGLNAFKVLGASYAISRYLVRKLGRDISDISCRELCSDTVRKQLGDITFTTATDGNHGRAVAWTARQLHQKAVIYMPRGSDPIRLRNIVELGAEASITDLTYDDAVRFSKQKAEENGWVIVQDTAWKGYEEIPTWIMQGYATLAVEAMEQLREQNVAAPTHVFLQAGVGSFAGGVLGFLASSLGEKMPKVTIVEPEKANCIYHSARVGDGKAHAVSGDLGTLMAGLACGEPNTISWELLRDYATAFVSCPDSLAATGMRILATPLKGDEVIISGESGAVTTGLVHLLMESEGGNAAQLRQQLELDHNSVVLLVSTEGNTSPRAFRDAVWYGKYSDSEENRRKR</sequence>
<dbReference type="Proteomes" id="UP000011721">
    <property type="component" value="Chromosome"/>
</dbReference>
<dbReference type="PANTHER" id="PTHR42937:SF1">
    <property type="entry name" value="DIAMINOPROPIONATE AMMONIA-LYASE"/>
    <property type="match status" value="1"/>
</dbReference>
<dbReference type="GO" id="GO:0030170">
    <property type="term" value="F:pyridoxal phosphate binding"/>
    <property type="evidence" value="ECO:0007669"/>
    <property type="project" value="InterPro"/>
</dbReference>
<evidence type="ECO:0000256" key="1">
    <source>
        <dbReference type="ARBA" id="ARBA00001933"/>
    </source>
</evidence>
<organism evidence="4 5">
    <name type="scientific">Desulfocapsa sulfexigens (strain DSM 10523 / SB164P1)</name>
    <dbReference type="NCBI Taxonomy" id="1167006"/>
    <lineage>
        <taxon>Bacteria</taxon>
        <taxon>Pseudomonadati</taxon>
        <taxon>Thermodesulfobacteriota</taxon>
        <taxon>Desulfobulbia</taxon>
        <taxon>Desulfobulbales</taxon>
        <taxon>Desulfocapsaceae</taxon>
        <taxon>Desulfocapsa</taxon>
    </lineage>
</organism>
<dbReference type="EMBL" id="CP003985">
    <property type="protein sequence ID" value="AGF77865.1"/>
    <property type="molecule type" value="Genomic_DNA"/>
</dbReference>
<feature type="domain" description="Tryptophan synthase beta chain-like PALP" evidence="3">
    <location>
        <begin position="42"/>
        <end position="352"/>
    </location>
</feature>
<accession>M1PDS4</accession>
<proteinExistence type="predicted"/>
<dbReference type="STRING" id="1167006.UWK_01304"/>
<gene>
    <name evidence="4" type="ordered locus">UWK_01304</name>
</gene>
<dbReference type="InterPro" id="IPR036052">
    <property type="entry name" value="TrpB-like_PALP_sf"/>
</dbReference>
<dbReference type="InterPro" id="IPR001926">
    <property type="entry name" value="TrpB-like_PALP"/>
</dbReference>
<evidence type="ECO:0000256" key="2">
    <source>
        <dbReference type="ARBA" id="ARBA00022898"/>
    </source>
</evidence>
<dbReference type="OrthoDB" id="34584at2"/>
<dbReference type="RefSeq" id="WP_015403557.1">
    <property type="nucleotide sequence ID" value="NC_020304.1"/>
</dbReference>
<dbReference type="eggNOG" id="COG1171">
    <property type="taxonomic scope" value="Bacteria"/>
</dbReference>
<dbReference type="NCBIfam" id="TIGR03528">
    <property type="entry name" value="2_3_DAP_am_ly"/>
    <property type="match status" value="1"/>
</dbReference>
<dbReference type="GO" id="GO:0008838">
    <property type="term" value="F:diaminopropionate ammonia-lyase activity"/>
    <property type="evidence" value="ECO:0007669"/>
    <property type="project" value="InterPro"/>
</dbReference>
<name>M1PDS4_DESSD</name>
<keyword evidence="5" id="KW-1185">Reference proteome</keyword>
<keyword evidence="2" id="KW-0663">Pyridoxal phosphate</keyword>
<dbReference type="NCBIfam" id="NF006058">
    <property type="entry name" value="PRK08206.1"/>
    <property type="match status" value="1"/>
</dbReference>
<evidence type="ECO:0000259" key="3">
    <source>
        <dbReference type="Pfam" id="PF00291"/>
    </source>
</evidence>
<dbReference type="Gene3D" id="3.40.50.1100">
    <property type="match status" value="2"/>
</dbReference>
<dbReference type="KEGG" id="dsf:UWK_01304"/>
<dbReference type="InterPro" id="IPR019871">
    <property type="entry name" value="DiNH2propionate_NH3-lyase_sub"/>
</dbReference>
<dbReference type="SUPFAM" id="SSF53686">
    <property type="entry name" value="Tryptophan synthase beta subunit-like PLP-dependent enzymes"/>
    <property type="match status" value="1"/>
</dbReference>
<evidence type="ECO:0000313" key="5">
    <source>
        <dbReference type="Proteomes" id="UP000011721"/>
    </source>
</evidence>
<evidence type="ECO:0000313" key="4">
    <source>
        <dbReference type="EMBL" id="AGF77865.1"/>
    </source>
</evidence>
<dbReference type="AlphaFoldDB" id="M1PDS4"/>
<dbReference type="PATRIC" id="fig|1167006.5.peg.1436"/>
<dbReference type="PANTHER" id="PTHR42937">
    <property type="match status" value="1"/>
</dbReference>
<dbReference type="Pfam" id="PF00291">
    <property type="entry name" value="PALP"/>
    <property type="match status" value="1"/>
</dbReference>
<reference evidence="5" key="1">
    <citation type="journal article" date="2013" name="Stand. Genomic Sci.">
        <title>Complete genome sequence of Desulfocapsa sulfexigens, a marine deltaproteobacterium specialized in disproportionating inorganic sulfur compounds.</title>
        <authorList>
            <person name="Finster K.W."/>
            <person name="Kjeldsen K.U."/>
            <person name="Kube M."/>
            <person name="Reinhardt R."/>
            <person name="Mussmann M."/>
            <person name="Amann R."/>
            <person name="Schreiber L."/>
        </authorList>
    </citation>
    <scope>NUCLEOTIDE SEQUENCE [LARGE SCALE GENOMIC DNA]</scope>
    <source>
        <strain evidence="5">DSM 10523 / SB164P1</strain>
    </source>
</reference>
<protein>
    <submittedName>
        <fullName evidence="4">Diaminopropionate ammonia-lyase</fullName>
    </submittedName>
</protein>
<comment type="cofactor">
    <cofactor evidence="1">
        <name>pyridoxal 5'-phosphate</name>
        <dbReference type="ChEBI" id="CHEBI:597326"/>
    </cofactor>
</comment>
<keyword evidence="4" id="KW-0456">Lyase</keyword>